<organism evidence="1 2">
    <name type="scientific">Neisseria oralis</name>
    <dbReference type="NCBI Taxonomy" id="1107316"/>
    <lineage>
        <taxon>Bacteria</taxon>
        <taxon>Pseudomonadati</taxon>
        <taxon>Pseudomonadota</taxon>
        <taxon>Betaproteobacteria</taxon>
        <taxon>Neisseriales</taxon>
        <taxon>Neisseriaceae</taxon>
        <taxon>Neisseria</taxon>
    </lineage>
</organism>
<dbReference type="NCBIfam" id="TIGR02564">
    <property type="entry name" value="cas_Csy1"/>
    <property type="match status" value="1"/>
</dbReference>
<comment type="caution">
    <text evidence="1">The sequence shown here is derived from an EMBL/GenBank/DDBJ whole genome shotgun (WGS) entry which is preliminary data.</text>
</comment>
<evidence type="ECO:0000313" key="2">
    <source>
        <dbReference type="Proteomes" id="UP001621964"/>
    </source>
</evidence>
<dbReference type="RefSeq" id="WP_405385237.1">
    <property type="nucleotide sequence ID" value="NZ_JBJGEB010000001.1"/>
</dbReference>
<name>A0ABW8Q2Z0_9NEIS</name>
<dbReference type="EMBL" id="JBJGEB010000001">
    <property type="protein sequence ID" value="MFK7640991.1"/>
    <property type="molecule type" value="Genomic_DNA"/>
</dbReference>
<dbReference type="Proteomes" id="UP001621964">
    <property type="component" value="Unassembled WGS sequence"/>
</dbReference>
<evidence type="ECO:0000313" key="1">
    <source>
        <dbReference type="EMBL" id="MFK7640991.1"/>
    </source>
</evidence>
<keyword evidence="2" id="KW-1185">Reference proteome</keyword>
<dbReference type="InterPro" id="IPR013397">
    <property type="entry name" value="CRISPR-assoc_prot_Csy1"/>
</dbReference>
<sequence>MPDISTAQVRAAILGFLQSQYEKKAEANLKKLAKAKEARDKAKIASLQTALSALKAQYGLDAWLEQVAVRFAAQLKFGSHISKGIHSSSQGDNVIFQTDFELPASLAGSQSLRKAEKKLDATRNATALPLAAFFDTIVDEASQSTLLDLLLQDHPALKGAFADDRERSDRYRQVFQTALQAQTDTPASDERNKQILWPLGDDAIKTDRYITLIPLHPASLTHSFYQKVKQVKKQHFGEENAQAQENRREGKGSQTAYTEFSPLAYVKLGGGNSQNVSWLTKLQNGRNYLLPSLPPQYERPKQLHFSRKSNSFFNNGLRYLCRSGYKILTNAVKAKKNKKDTRLLREQALEMIVRQIVVVSEHLRETQPAGWTDDYRDLNANHKHWLDRKYPLSDGPDGWQEKIADDFGKWLQDLLRKDFQSIKHDFDEIECAQWCKTLADALKAAQRRNKRRAA</sequence>
<protein>
    <submittedName>
        <fullName evidence="1">Type I-F CRISPR-associated protein Csy1</fullName>
    </submittedName>
</protein>
<dbReference type="Pfam" id="PF09611">
    <property type="entry name" value="Cas_Csy1"/>
    <property type="match status" value="1"/>
</dbReference>
<reference evidence="1 2" key="1">
    <citation type="submission" date="2024-11" db="EMBL/GenBank/DDBJ databases">
        <authorList>
            <person name="Mikucki A.G."/>
            <person name="Kahler C.M."/>
        </authorList>
    </citation>
    <scope>NUCLEOTIDE SEQUENCE [LARGE SCALE GENOMIC DNA]</scope>
    <source>
        <strain evidence="1 2">EXNM717</strain>
    </source>
</reference>
<gene>
    <name evidence="1" type="primary">csy1</name>
    <name evidence="1" type="ORF">ACI43T_00530</name>
</gene>
<proteinExistence type="predicted"/>
<accession>A0ABW8Q2Z0</accession>